<protein>
    <recommendedName>
        <fullName evidence="3">BTB domain-containing protein</fullName>
    </recommendedName>
</protein>
<name>A0A194X6L3_MOLSC</name>
<dbReference type="InterPro" id="IPR011333">
    <property type="entry name" value="SKP1/BTB/POZ_sf"/>
</dbReference>
<sequence>MAPERQIFDPDGDVLFILSSTSKLTLEELGLTNQPQPDSPHVLMQVSSKHLMLASPVFKAMLTSPFSEGQTLARTGHVDIELPEDDCVAFTILMNVIHSKGRKVPSVLSLKLLAIVSMLVDKYQLQEIAAVFSDIWIREMALVVTYFYDDTVFYDRNIDVLTHWLLIAWVFRHTVLFEEVSKALVQAARFPLPAVPDEVPIPQSIFDAIDARRMKCLSEIFREVSGWVDHYHEKPWNVSCTGATETPSSVSCTSTTETRRNCDTQVLGSLIRACSVCFIWPTPKRPYTGHSVQGVLERIAELNVISLCDILHPERSNNKGHWVANDILEVCNELYLQGGLDIGVFAKDCAEQDSKGEN</sequence>
<keyword evidence="2" id="KW-1185">Reference proteome</keyword>
<dbReference type="GeneID" id="28829680"/>
<dbReference type="OrthoDB" id="5326346at2759"/>
<organism evidence="1 2">
    <name type="scientific">Mollisia scopiformis</name>
    <name type="common">Conifer needle endophyte fungus</name>
    <name type="synonym">Phialocephala scopiformis</name>
    <dbReference type="NCBI Taxonomy" id="149040"/>
    <lineage>
        <taxon>Eukaryota</taxon>
        <taxon>Fungi</taxon>
        <taxon>Dikarya</taxon>
        <taxon>Ascomycota</taxon>
        <taxon>Pezizomycotina</taxon>
        <taxon>Leotiomycetes</taxon>
        <taxon>Helotiales</taxon>
        <taxon>Mollisiaceae</taxon>
        <taxon>Mollisia</taxon>
    </lineage>
</organism>
<dbReference type="KEGG" id="psco:LY89DRAFT_734964"/>
<evidence type="ECO:0000313" key="2">
    <source>
        <dbReference type="Proteomes" id="UP000070700"/>
    </source>
</evidence>
<dbReference type="AlphaFoldDB" id="A0A194X6L3"/>
<dbReference type="Proteomes" id="UP000070700">
    <property type="component" value="Unassembled WGS sequence"/>
</dbReference>
<dbReference type="RefSeq" id="XP_018070170.1">
    <property type="nucleotide sequence ID" value="XM_018219954.1"/>
</dbReference>
<dbReference type="EMBL" id="KQ947417">
    <property type="protein sequence ID" value="KUJ15815.1"/>
    <property type="molecule type" value="Genomic_DNA"/>
</dbReference>
<evidence type="ECO:0008006" key="3">
    <source>
        <dbReference type="Google" id="ProtNLM"/>
    </source>
</evidence>
<reference evidence="1 2" key="1">
    <citation type="submission" date="2015-10" db="EMBL/GenBank/DDBJ databases">
        <title>Full genome of DAOMC 229536 Phialocephala scopiformis, a fungal endophyte of spruce producing the potent anti-insectan compound rugulosin.</title>
        <authorList>
            <consortium name="DOE Joint Genome Institute"/>
            <person name="Walker A.K."/>
            <person name="Frasz S.L."/>
            <person name="Seifert K.A."/>
            <person name="Miller J.D."/>
            <person name="Mondo S.J."/>
            <person name="Labutti K."/>
            <person name="Lipzen A."/>
            <person name="Dockter R."/>
            <person name="Kennedy M."/>
            <person name="Grigoriev I.V."/>
            <person name="Spatafora J.W."/>
        </authorList>
    </citation>
    <scope>NUCLEOTIDE SEQUENCE [LARGE SCALE GENOMIC DNA]</scope>
    <source>
        <strain evidence="1 2">CBS 120377</strain>
    </source>
</reference>
<evidence type="ECO:0000313" key="1">
    <source>
        <dbReference type="EMBL" id="KUJ15815.1"/>
    </source>
</evidence>
<accession>A0A194X6L3</accession>
<dbReference type="InParanoid" id="A0A194X6L3"/>
<gene>
    <name evidence="1" type="ORF">LY89DRAFT_734964</name>
</gene>
<proteinExistence type="predicted"/>
<dbReference type="Gene3D" id="3.30.710.10">
    <property type="entry name" value="Potassium Channel Kv1.1, Chain A"/>
    <property type="match status" value="1"/>
</dbReference>